<dbReference type="Gene3D" id="3.40.50.450">
    <property type="match status" value="1"/>
</dbReference>
<dbReference type="PANTHER" id="PTHR43393:SF3">
    <property type="entry name" value="LYSINE DECARBOXYLASE-LIKE PROTEIN"/>
    <property type="match status" value="1"/>
</dbReference>
<dbReference type="EMBL" id="JAGIYZ010000035">
    <property type="protein sequence ID" value="MBP0466732.1"/>
    <property type="molecule type" value="Genomic_DNA"/>
</dbReference>
<keyword evidence="6" id="KW-1185">Reference proteome</keyword>
<organism evidence="5 6">
    <name type="scientific">Roseomonas nitratireducens</name>
    <dbReference type="NCBI Taxonomy" id="2820810"/>
    <lineage>
        <taxon>Bacteria</taxon>
        <taxon>Pseudomonadati</taxon>
        <taxon>Pseudomonadota</taxon>
        <taxon>Alphaproteobacteria</taxon>
        <taxon>Acetobacterales</taxon>
        <taxon>Roseomonadaceae</taxon>
        <taxon>Roseomonas</taxon>
    </lineage>
</organism>
<dbReference type="PANTHER" id="PTHR43393">
    <property type="entry name" value="CYTOKININ RIBOSIDE 5'-MONOPHOSPHATE PHOSPHORIBOHYDROLASE"/>
    <property type="match status" value="1"/>
</dbReference>
<feature type="region of interest" description="Disordered" evidence="4">
    <location>
        <begin position="271"/>
        <end position="303"/>
    </location>
</feature>
<dbReference type="Proteomes" id="UP000680815">
    <property type="component" value="Unassembled WGS sequence"/>
</dbReference>
<gene>
    <name evidence="5" type="ORF">J5Y09_22580</name>
</gene>
<dbReference type="SUPFAM" id="SSF102405">
    <property type="entry name" value="MCP/YpsA-like"/>
    <property type="match status" value="1"/>
</dbReference>
<evidence type="ECO:0000313" key="6">
    <source>
        <dbReference type="Proteomes" id="UP000680815"/>
    </source>
</evidence>
<dbReference type="Pfam" id="PF03641">
    <property type="entry name" value="Lysine_decarbox"/>
    <property type="match status" value="1"/>
</dbReference>
<proteinExistence type="predicted"/>
<dbReference type="InterPro" id="IPR031100">
    <property type="entry name" value="LOG_fam"/>
</dbReference>
<evidence type="ECO:0000256" key="1">
    <source>
        <dbReference type="ARBA" id="ARBA00000274"/>
    </source>
</evidence>
<evidence type="ECO:0000313" key="5">
    <source>
        <dbReference type="EMBL" id="MBP0466732.1"/>
    </source>
</evidence>
<dbReference type="EC" id="3.2.2.4" evidence="2"/>
<evidence type="ECO:0000256" key="3">
    <source>
        <dbReference type="ARBA" id="ARBA00031983"/>
    </source>
</evidence>
<protein>
    <recommendedName>
        <fullName evidence="3">AMP nucleosidase</fullName>
        <ecNumber evidence="2">3.2.2.4</ecNumber>
    </recommendedName>
    <alternativeName>
        <fullName evidence="3">AMP nucleosidase</fullName>
    </alternativeName>
</protein>
<sequence>MPENGAQKRSRSFLLAVEDQDFLLRDEMRPFRFGMEYAKAEFALRDWGVRSTIVVFGSARTPSPERAQAMAEAARGPAEKRAAKRAAEQSRLYEDARAFARIVSLRGGALAASGAPRDNVIATGGGPGIMEAANRGASEAGAPSIGFNITLPHEQNPNAWSTPALTFRFHYFAMRKMHLAMRANALAVFPGGFGTFDELFELLTLVQTSKASPRPIVLYGRAFWENAVNFSLLVEQGMIDEHDLSLFEIVDTPEEAWASLLRRGLQAAPVATPQEMPGMLPRRRRPAAERMPPPVPDKPKRGT</sequence>
<dbReference type="InterPro" id="IPR052341">
    <property type="entry name" value="LOG_family_nucleotidases"/>
</dbReference>
<evidence type="ECO:0000256" key="2">
    <source>
        <dbReference type="ARBA" id="ARBA00011985"/>
    </source>
</evidence>
<dbReference type="RefSeq" id="WP_209354121.1">
    <property type="nucleotide sequence ID" value="NZ_JAGIYZ010000035.1"/>
</dbReference>
<name>A0ABS4AZK8_9PROT</name>
<accession>A0ABS4AZK8</accession>
<comment type="caution">
    <text evidence="5">The sequence shown here is derived from an EMBL/GenBank/DDBJ whole genome shotgun (WGS) entry which is preliminary data.</text>
</comment>
<reference evidence="5 6" key="1">
    <citation type="submission" date="2021-03" db="EMBL/GenBank/DDBJ databases">
        <authorList>
            <person name="So Y."/>
        </authorList>
    </citation>
    <scope>NUCLEOTIDE SEQUENCE [LARGE SCALE GENOMIC DNA]</scope>
    <source>
        <strain evidence="5 6">PWR1</strain>
    </source>
</reference>
<evidence type="ECO:0000256" key="4">
    <source>
        <dbReference type="SAM" id="MobiDB-lite"/>
    </source>
</evidence>
<comment type="catalytic activity">
    <reaction evidence="1">
        <text>AMP + H2O = D-ribose 5-phosphate + adenine</text>
        <dbReference type="Rhea" id="RHEA:20129"/>
        <dbReference type="ChEBI" id="CHEBI:15377"/>
        <dbReference type="ChEBI" id="CHEBI:16708"/>
        <dbReference type="ChEBI" id="CHEBI:78346"/>
        <dbReference type="ChEBI" id="CHEBI:456215"/>
        <dbReference type="EC" id="3.2.2.4"/>
    </reaction>
</comment>